<proteinExistence type="predicted"/>
<dbReference type="PANTHER" id="PTHR37534:SF2">
    <property type="entry name" value="N-ACETYLTRANSFERASE DOMAIN-CONTAINING PROTEIN"/>
    <property type="match status" value="1"/>
</dbReference>
<keyword evidence="4" id="KW-1185">Reference proteome</keyword>
<evidence type="ECO:0000256" key="2">
    <source>
        <dbReference type="SAM" id="MobiDB-lite"/>
    </source>
</evidence>
<name>A0A319CKC3_9EURO</name>
<evidence type="ECO:0000313" key="3">
    <source>
        <dbReference type="EMBL" id="PYH83597.1"/>
    </source>
</evidence>
<dbReference type="Proteomes" id="UP000248340">
    <property type="component" value="Unassembled WGS sequence"/>
</dbReference>
<feature type="compositionally biased region" description="Basic and acidic residues" evidence="2">
    <location>
        <begin position="1"/>
        <end position="19"/>
    </location>
</feature>
<organism evidence="3 4">
    <name type="scientific">Aspergillus uvarum CBS 121591</name>
    <dbReference type="NCBI Taxonomy" id="1448315"/>
    <lineage>
        <taxon>Eukaryota</taxon>
        <taxon>Fungi</taxon>
        <taxon>Dikarya</taxon>
        <taxon>Ascomycota</taxon>
        <taxon>Pezizomycotina</taxon>
        <taxon>Eurotiomycetes</taxon>
        <taxon>Eurotiomycetidae</taxon>
        <taxon>Eurotiales</taxon>
        <taxon>Aspergillaceae</taxon>
        <taxon>Aspergillus</taxon>
        <taxon>Aspergillus subgen. Circumdati</taxon>
    </lineage>
</organism>
<dbReference type="GO" id="GO:0003700">
    <property type="term" value="F:DNA-binding transcription factor activity"/>
    <property type="evidence" value="ECO:0007669"/>
    <property type="project" value="TreeGrafter"/>
</dbReference>
<feature type="region of interest" description="Disordered" evidence="2">
    <location>
        <begin position="1"/>
        <end position="66"/>
    </location>
</feature>
<dbReference type="AlphaFoldDB" id="A0A319CKC3"/>
<keyword evidence="1" id="KW-0539">Nucleus</keyword>
<evidence type="ECO:0000313" key="4">
    <source>
        <dbReference type="Proteomes" id="UP000248340"/>
    </source>
</evidence>
<dbReference type="GO" id="GO:0045944">
    <property type="term" value="P:positive regulation of transcription by RNA polymerase II"/>
    <property type="evidence" value="ECO:0007669"/>
    <property type="project" value="TreeGrafter"/>
</dbReference>
<dbReference type="RefSeq" id="XP_025493797.1">
    <property type="nucleotide sequence ID" value="XM_025637409.1"/>
</dbReference>
<dbReference type="GeneID" id="37140151"/>
<gene>
    <name evidence="3" type="ORF">BO82DRAFT_37422</name>
</gene>
<dbReference type="VEuPathDB" id="FungiDB:BO82DRAFT_37422"/>
<accession>A0A319CKC3</accession>
<evidence type="ECO:0008006" key="5">
    <source>
        <dbReference type="Google" id="ProtNLM"/>
    </source>
</evidence>
<sequence>MTPHVSRERATSDSEEHRNTSAASAVGDRLTKKVKVSSNGSQEVPLRPQSLSCPEGNRYDGRSPSTAALETTIPDKVAARSSSDSVEHTNMRNQSLTVTLGASERSKYPPGPLHGLPTSHSDVAYLNLEEACLLRHFTQNLAQWFDASDRDRHFALHVPERAMFCPVLRYAVYTASAGHLNRLASCGKSLETLGIPEEVQSLLSPETAIRYHDICISYLFEISHDPEEEYNEDVLTAATILRFYEQIEAPSLGDSEAYLNAIQFNVNTQQDESFYAWFKIHGPSRDINVHACPSVSLRHSAALSALRQEIWSAFLHQREFRLPVSPANDYTMCDPVNDYIWTNRILVWVADLLLFCFGDNHRWSAEERFQRWSKLKTVEERWKEAKPAPYKPIHYRDREPTVGKHFPEIWHMNGCQVAGAQHIELGRILLAVSDPRRASRLGLGALSRDKAVVQELQDCTRRLCGLAVSNPPCPAALVTAMVGISICGEYFTDPGEQSALIRLLEGLEWDYAWPTASTINALQTAWGSST</sequence>
<evidence type="ECO:0000256" key="1">
    <source>
        <dbReference type="ARBA" id="ARBA00023242"/>
    </source>
</evidence>
<feature type="region of interest" description="Disordered" evidence="2">
    <location>
        <begin position="76"/>
        <end position="95"/>
    </location>
</feature>
<dbReference type="OrthoDB" id="407832at2759"/>
<dbReference type="EMBL" id="KZ821688">
    <property type="protein sequence ID" value="PYH83597.1"/>
    <property type="molecule type" value="Genomic_DNA"/>
</dbReference>
<reference evidence="3 4" key="1">
    <citation type="submission" date="2016-12" db="EMBL/GenBank/DDBJ databases">
        <title>The genomes of Aspergillus section Nigri reveals drivers in fungal speciation.</title>
        <authorList>
            <consortium name="DOE Joint Genome Institute"/>
            <person name="Vesth T.C."/>
            <person name="Nybo J."/>
            <person name="Theobald S."/>
            <person name="Brandl J."/>
            <person name="Frisvad J.C."/>
            <person name="Nielsen K.F."/>
            <person name="Lyhne E.K."/>
            <person name="Kogle M.E."/>
            <person name="Kuo A."/>
            <person name="Riley R."/>
            <person name="Clum A."/>
            <person name="Nolan M."/>
            <person name="Lipzen A."/>
            <person name="Salamov A."/>
            <person name="Henrissat B."/>
            <person name="Wiebenga A."/>
            <person name="De Vries R.P."/>
            <person name="Grigoriev I.V."/>
            <person name="Mortensen U.H."/>
            <person name="Andersen M.R."/>
            <person name="Baker S.E."/>
        </authorList>
    </citation>
    <scope>NUCLEOTIDE SEQUENCE [LARGE SCALE GENOMIC DNA]</scope>
    <source>
        <strain evidence="3 4">CBS 121591</strain>
    </source>
</reference>
<protein>
    <recommendedName>
        <fullName evidence="5">ARCA-like protein</fullName>
    </recommendedName>
</protein>
<dbReference type="GO" id="GO:0005634">
    <property type="term" value="C:nucleus"/>
    <property type="evidence" value="ECO:0007669"/>
    <property type="project" value="TreeGrafter"/>
</dbReference>
<dbReference type="PANTHER" id="PTHR37534">
    <property type="entry name" value="TRANSCRIPTIONAL ACTIVATOR PROTEIN UGA3"/>
    <property type="match status" value="1"/>
</dbReference>
<dbReference type="GO" id="GO:0000976">
    <property type="term" value="F:transcription cis-regulatory region binding"/>
    <property type="evidence" value="ECO:0007669"/>
    <property type="project" value="TreeGrafter"/>
</dbReference>